<sequence>ELHLLGLGQTLVVFYVVFLVLSLPLIVPARLGFQDLDFGDLTFILIFSLCSLILLHFSSLVASPVTLHFAMFFTLGLDSVFLRMCGVSLLELSSLLFRALWFFIGIWYVVVLFVRCLIAFICVPQFADFVLSLSLSLFSQLVTLFIVGCVSGGFPFRHVRHSRFG</sequence>
<protein>
    <submittedName>
        <fullName evidence="2">Uncharacterized protein</fullName>
    </submittedName>
</protein>
<keyword evidence="3" id="KW-1185">Reference proteome</keyword>
<proteinExistence type="predicted"/>
<keyword evidence="1" id="KW-0812">Transmembrane</keyword>
<evidence type="ECO:0000313" key="3">
    <source>
        <dbReference type="Proteomes" id="UP000823674"/>
    </source>
</evidence>
<evidence type="ECO:0000256" key="1">
    <source>
        <dbReference type="SAM" id="Phobius"/>
    </source>
</evidence>
<feature type="transmembrane region" description="Helical" evidence="1">
    <location>
        <begin position="12"/>
        <end position="31"/>
    </location>
</feature>
<feature type="transmembrane region" description="Helical" evidence="1">
    <location>
        <begin position="69"/>
        <end position="92"/>
    </location>
</feature>
<organism evidence="2 3">
    <name type="scientific">Brassica rapa subsp. trilocularis</name>
    <dbReference type="NCBI Taxonomy" id="1813537"/>
    <lineage>
        <taxon>Eukaryota</taxon>
        <taxon>Viridiplantae</taxon>
        <taxon>Streptophyta</taxon>
        <taxon>Embryophyta</taxon>
        <taxon>Tracheophyta</taxon>
        <taxon>Spermatophyta</taxon>
        <taxon>Magnoliopsida</taxon>
        <taxon>eudicotyledons</taxon>
        <taxon>Gunneridae</taxon>
        <taxon>Pentapetalae</taxon>
        <taxon>rosids</taxon>
        <taxon>malvids</taxon>
        <taxon>Brassicales</taxon>
        <taxon>Brassicaceae</taxon>
        <taxon>Brassiceae</taxon>
        <taxon>Brassica</taxon>
    </lineage>
</organism>
<comment type="caution">
    <text evidence="2">The sequence shown here is derived from an EMBL/GenBank/DDBJ whole genome shotgun (WGS) entry which is preliminary data.</text>
</comment>
<keyword evidence="1" id="KW-1133">Transmembrane helix</keyword>
<feature type="transmembrane region" description="Helical" evidence="1">
    <location>
        <begin position="43"/>
        <end position="63"/>
    </location>
</feature>
<feature type="transmembrane region" description="Helical" evidence="1">
    <location>
        <begin position="99"/>
        <end position="127"/>
    </location>
</feature>
<dbReference type="Proteomes" id="UP000823674">
    <property type="component" value="Chromosome A02"/>
</dbReference>
<gene>
    <name evidence="2" type="primary">A02p032010.1_BraROA</name>
    <name evidence="2" type="ORF">IGI04_006770</name>
</gene>
<accession>A0ABQ7NK00</accession>
<keyword evidence="1" id="KW-0472">Membrane</keyword>
<name>A0ABQ7NK00_BRACM</name>
<feature type="transmembrane region" description="Helical" evidence="1">
    <location>
        <begin position="133"/>
        <end position="156"/>
    </location>
</feature>
<evidence type="ECO:0000313" key="2">
    <source>
        <dbReference type="EMBL" id="KAG5410451.1"/>
    </source>
</evidence>
<reference evidence="2 3" key="1">
    <citation type="submission" date="2021-03" db="EMBL/GenBank/DDBJ databases">
        <authorList>
            <person name="King G.J."/>
            <person name="Bancroft I."/>
            <person name="Baten A."/>
            <person name="Bloomfield J."/>
            <person name="Borpatragohain P."/>
            <person name="He Z."/>
            <person name="Irish N."/>
            <person name="Irwin J."/>
            <person name="Liu K."/>
            <person name="Mauleon R.P."/>
            <person name="Moore J."/>
            <person name="Morris R."/>
            <person name="Ostergaard L."/>
            <person name="Wang B."/>
            <person name="Wells R."/>
        </authorList>
    </citation>
    <scope>NUCLEOTIDE SEQUENCE [LARGE SCALE GENOMIC DNA]</scope>
    <source>
        <strain evidence="2">R-o-18</strain>
        <tissue evidence="2">Leaf</tissue>
    </source>
</reference>
<feature type="non-terminal residue" evidence="2">
    <location>
        <position position="1"/>
    </location>
</feature>
<dbReference type="EMBL" id="JADBGQ010000002">
    <property type="protein sequence ID" value="KAG5410451.1"/>
    <property type="molecule type" value="Genomic_DNA"/>
</dbReference>